<reference evidence="6 7" key="1">
    <citation type="submission" date="2023-10" db="EMBL/GenBank/DDBJ databases">
        <title>Noviherbaspirillum sp. CPCC 100848 genome assembly.</title>
        <authorList>
            <person name="Li X.Y."/>
            <person name="Fang X.M."/>
        </authorList>
    </citation>
    <scope>NUCLEOTIDE SEQUENCE [LARGE SCALE GENOMIC DNA]</scope>
    <source>
        <strain evidence="6 7">CPCC 100848</strain>
    </source>
</reference>
<gene>
    <name evidence="6" type="ORF">RY831_09590</name>
</gene>
<dbReference type="CDD" id="cd00452">
    <property type="entry name" value="KDPG_aldolase"/>
    <property type="match status" value="1"/>
</dbReference>
<proteinExistence type="inferred from homology"/>
<keyword evidence="5" id="KW-0119">Carbohydrate metabolism</keyword>
<comment type="similarity">
    <text evidence="2">Belongs to the KHG/KDPG aldolase family.</text>
</comment>
<comment type="subunit">
    <text evidence="3">Homotrimer.</text>
</comment>
<dbReference type="PANTHER" id="PTHR30246:SF1">
    <property type="entry name" value="2-DEHYDRO-3-DEOXY-6-PHOSPHOGALACTONATE ALDOLASE-RELATED"/>
    <property type="match status" value="1"/>
</dbReference>
<protein>
    <submittedName>
        <fullName evidence="6">2-dehydro-3-deoxy-6-phosphogalactonate aldolase</fullName>
        <ecNumber evidence="6">4.1.2.21</ecNumber>
    </submittedName>
</protein>
<dbReference type="InterPro" id="IPR013785">
    <property type="entry name" value="Aldolase_TIM"/>
</dbReference>
<keyword evidence="7" id="KW-1185">Reference proteome</keyword>
<accession>A0ABU6J6X9</accession>
<dbReference type="EMBL" id="JAWIIV010000006">
    <property type="protein sequence ID" value="MEC4719402.1"/>
    <property type="molecule type" value="Genomic_DNA"/>
</dbReference>
<keyword evidence="4 6" id="KW-0456">Lyase</keyword>
<evidence type="ECO:0000256" key="3">
    <source>
        <dbReference type="ARBA" id="ARBA00011233"/>
    </source>
</evidence>
<dbReference type="Pfam" id="PF01081">
    <property type="entry name" value="Aldolase"/>
    <property type="match status" value="1"/>
</dbReference>
<dbReference type="Gene3D" id="3.20.20.70">
    <property type="entry name" value="Aldolase class I"/>
    <property type="match status" value="1"/>
</dbReference>
<organism evidence="6 7">
    <name type="scientific">Noviherbaspirillum album</name>
    <dbReference type="NCBI Taxonomy" id="3080276"/>
    <lineage>
        <taxon>Bacteria</taxon>
        <taxon>Pseudomonadati</taxon>
        <taxon>Pseudomonadota</taxon>
        <taxon>Betaproteobacteria</taxon>
        <taxon>Burkholderiales</taxon>
        <taxon>Oxalobacteraceae</taxon>
        <taxon>Noviherbaspirillum</taxon>
    </lineage>
</organism>
<comment type="pathway">
    <text evidence="1">Carbohydrate acid metabolism.</text>
</comment>
<evidence type="ECO:0000256" key="4">
    <source>
        <dbReference type="ARBA" id="ARBA00023239"/>
    </source>
</evidence>
<dbReference type="RefSeq" id="WP_326506118.1">
    <property type="nucleotide sequence ID" value="NZ_JAWIIV010000006.1"/>
</dbReference>
<comment type="caution">
    <text evidence="6">The sequence shown here is derived from an EMBL/GenBank/DDBJ whole genome shotgun (WGS) entry which is preliminary data.</text>
</comment>
<evidence type="ECO:0000256" key="2">
    <source>
        <dbReference type="ARBA" id="ARBA00006906"/>
    </source>
</evidence>
<dbReference type="NCBIfam" id="NF006600">
    <property type="entry name" value="PRK09140.1"/>
    <property type="match status" value="1"/>
</dbReference>
<dbReference type="InterPro" id="IPR000887">
    <property type="entry name" value="Aldlse_KDPG_KHG"/>
</dbReference>
<dbReference type="GO" id="GO:0008674">
    <property type="term" value="F:2-dehydro-3-deoxy-6-phosphogalactonate aldolase activity"/>
    <property type="evidence" value="ECO:0007669"/>
    <property type="project" value="UniProtKB-EC"/>
</dbReference>
<dbReference type="EC" id="4.1.2.21" evidence="6"/>
<sequence>MSNPFHPAPFPMVAILRGLTPEEAPMVGRVLFNAGFRMLEVPLNRPGAIEAMRRLVDMAPDDALVGAGTVLKVSDVNAVKDAGGRLIVSPHCAEDVISHAATNGMIALPGVATPTEAFRALQAGAHGLKLFPAEMIPPAAVKAILSILPAGTPLFPVGGINPQNMAGYVAAGATGFGIGGQLYQPGVEETALTRSAQAFVAAREKLLQGA</sequence>
<evidence type="ECO:0000313" key="6">
    <source>
        <dbReference type="EMBL" id="MEC4719402.1"/>
    </source>
</evidence>
<name>A0ABU6J6X9_9BURK</name>
<dbReference type="SUPFAM" id="SSF51569">
    <property type="entry name" value="Aldolase"/>
    <property type="match status" value="1"/>
</dbReference>
<evidence type="ECO:0000313" key="7">
    <source>
        <dbReference type="Proteomes" id="UP001352263"/>
    </source>
</evidence>
<evidence type="ECO:0000256" key="1">
    <source>
        <dbReference type="ARBA" id="ARBA00004761"/>
    </source>
</evidence>
<dbReference type="PANTHER" id="PTHR30246">
    <property type="entry name" value="2-KETO-3-DEOXY-6-PHOSPHOGLUCONATE ALDOLASE"/>
    <property type="match status" value="1"/>
</dbReference>
<dbReference type="Proteomes" id="UP001352263">
    <property type="component" value="Unassembled WGS sequence"/>
</dbReference>
<evidence type="ECO:0000256" key="5">
    <source>
        <dbReference type="ARBA" id="ARBA00023277"/>
    </source>
</evidence>